<evidence type="ECO:0000313" key="4">
    <source>
        <dbReference type="Proteomes" id="UP000324705"/>
    </source>
</evidence>
<proteinExistence type="predicted"/>
<organism evidence="3 4">
    <name type="scientific">Triticum turgidum subsp. durum</name>
    <name type="common">Durum wheat</name>
    <name type="synonym">Triticum durum</name>
    <dbReference type="NCBI Taxonomy" id="4567"/>
    <lineage>
        <taxon>Eukaryota</taxon>
        <taxon>Viridiplantae</taxon>
        <taxon>Streptophyta</taxon>
        <taxon>Embryophyta</taxon>
        <taxon>Tracheophyta</taxon>
        <taxon>Spermatophyta</taxon>
        <taxon>Magnoliopsida</taxon>
        <taxon>Liliopsida</taxon>
        <taxon>Poales</taxon>
        <taxon>Poaceae</taxon>
        <taxon>BOP clade</taxon>
        <taxon>Pooideae</taxon>
        <taxon>Triticodae</taxon>
        <taxon>Triticeae</taxon>
        <taxon>Triticinae</taxon>
        <taxon>Triticum</taxon>
    </lineage>
</organism>
<name>A0A9R1BHM7_TRITD</name>
<reference evidence="3 4" key="1">
    <citation type="submission" date="2017-09" db="EMBL/GenBank/DDBJ databases">
        <authorList>
            <consortium name="International Durum Wheat Genome Sequencing Consortium (IDWGSC)"/>
            <person name="Milanesi L."/>
        </authorList>
    </citation>
    <scope>NUCLEOTIDE SEQUENCE [LARGE SCALE GENOMIC DNA]</scope>
    <source>
        <strain evidence="4">cv. Svevo</strain>
    </source>
</reference>
<keyword evidence="1" id="KW-1133">Transmembrane helix</keyword>
<dbReference type="InterPro" id="IPR012337">
    <property type="entry name" value="RNaseH-like_sf"/>
</dbReference>
<dbReference type="InterPro" id="IPR003165">
    <property type="entry name" value="Piwi"/>
</dbReference>
<keyword evidence="4" id="KW-1185">Reference proteome</keyword>
<dbReference type="Proteomes" id="UP000324705">
    <property type="component" value="Chromosome 7A"/>
</dbReference>
<evidence type="ECO:0000259" key="2">
    <source>
        <dbReference type="Pfam" id="PF02171"/>
    </source>
</evidence>
<feature type="domain" description="Piwi" evidence="2">
    <location>
        <begin position="26"/>
        <end position="68"/>
    </location>
</feature>
<dbReference type="Gene3D" id="3.30.420.10">
    <property type="entry name" value="Ribonuclease H-like superfamily/Ribonuclease H"/>
    <property type="match status" value="1"/>
</dbReference>
<evidence type="ECO:0000256" key="1">
    <source>
        <dbReference type="SAM" id="Phobius"/>
    </source>
</evidence>
<sequence length="73" mass="8375">MHCYRVGRFAICWTLISTYVAMLAFRGPAGLLHYHVLWDEIKFTTDELETLTNNLCYTYAGCTRPVSIGKLPM</sequence>
<dbReference type="InterPro" id="IPR036397">
    <property type="entry name" value="RNaseH_sf"/>
</dbReference>
<dbReference type="PANTHER" id="PTHR22891">
    <property type="entry name" value="EUKARYOTIC TRANSLATION INITIATION FACTOR 2C"/>
    <property type="match status" value="1"/>
</dbReference>
<gene>
    <name evidence="3" type="ORF">TRITD_7Av1G009610</name>
</gene>
<dbReference type="SUPFAM" id="SSF53098">
    <property type="entry name" value="Ribonuclease H-like"/>
    <property type="match status" value="1"/>
</dbReference>
<dbReference type="GO" id="GO:0003676">
    <property type="term" value="F:nucleic acid binding"/>
    <property type="evidence" value="ECO:0007669"/>
    <property type="project" value="InterPro"/>
</dbReference>
<keyword evidence="1" id="KW-0472">Membrane</keyword>
<dbReference type="Gramene" id="TRITD7Av1G009610.1">
    <property type="protein sequence ID" value="TRITD7Av1G009610.1"/>
    <property type="gene ID" value="TRITD7Av1G009610"/>
</dbReference>
<keyword evidence="1" id="KW-0812">Transmembrane</keyword>
<protein>
    <recommendedName>
        <fullName evidence="2">Piwi domain-containing protein</fullName>
    </recommendedName>
</protein>
<feature type="transmembrane region" description="Helical" evidence="1">
    <location>
        <begin position="6"/>
        <end position="25"/>
    </location>
</feature>
<dbReference type="EMBL" id="LT934123">
    <property type="protein sequence ID" value="VAI68890.1"/>
    <property type="molecule type" value="Genomic_DNA"/>
</dbReference>
<accession>A0A9R1BHM7</accession>
<dbReference type="Pfam" id="PF02171">
    <property type="entry name" value="Piwi"/>
    <property type="match status" value="1"/>
</dbReference>
<dbReference type="AlphaFoldDB" id="A0A9R1BHM7"/>
<evidence type="ECO:0000313" key="3">
    <source>
        <dbReference type="EMBL" id="VAI68890.1"/>
    </source>
</evidence>